<dbReference type="EMBL" id="CAJVPT010021915">
    <property type="protein sequence ID" value="CAG8657541.1"/>
    <property type="molecule type" value="Genomic_DNA"/>
</dbReference>
<dbReference type="Proteomes" id="UP000789525">
    <property type="component" value="Unassembled WGS sequence"/>
</dbReference>
<sequence>MEGKAIPRYHVDESDTVRTLTLPSWTIVVENHPISNASHLDELHQKLGIPLPEMTFGHNVIQLKHHKSGWIYRFDTLHALQMVKNGPLEEGDGAAKVRHAEAWLKSRTDPQSQTPMPETVPTKPYDWTYTTMYEGHIPEDLDHELAFIRADPSESSHSIPLQELQRHDPILFYAQSLLFEDELHDNGSSSLLIRLRVMPGCLFLLARFTLRVDQVLFRIFDTRVYHSFTSSPPLVVNEVRLEDPDDLTPLTDSTFIANTLGSFTPQQKQMGANTGWRGIGRKVEVVITNAGASGGRIDQYEATSPCLDLTTLHLFSKNLQIFPSSQHSMPTATTTSKNAQSTLNSKSRSTDRNKGKVQKRQFGRVRREDDEDIVREARSDDGQSESENTDDADSLSESSALSLPDSHLPSSSQSRPTPVYSNGQTSTLSDVSEPGTSSGKHLLSVLQGSHLDWSDNVMATEGDVPEVQYHEMGDLDLSDHRRIPEEEGKSTGSPKPKRRGGSTFRRPVGMSARQVYLKRLENDPAYTPRVGEFWGHDERLLDKDLRSLSGWWRGKWTGREEGTPAPDDRNRGPMARGKATTNRGKGNRSPPQENVDPVDLAWKHDGFEEMQSVEERAVAAGEALQVEHQDLTHLPHKLRNLPRHLEDLMRTPERNLWAGIATSMHGPSMLGEEIGIRVKLPGQQKFNVVRVPNKPVQKEDNETPLSDRSAARSFIVRLPKVSKDDSTNDKVTLESAHTVASPPLPEEATNPMYSIPTQEAGGNSAPLTAPTTIEFADQALQMDSKIPEGVPVPSSSLQVSTSADPASKPNPSVQLLTSLPTTAPSPAFSSPSYPPGYQFSLPRPTAIYPQHSHPTTDTSVWYDPRMPYGYPTPPPLPGHQMYTPPPH</sequence>
<evidence type="ECO:0000313" key="2">
    <source>
        <dbReference type="Proteomes" id="UP000789525"/>
    </source>
</evidence>
<protein>
    <submittedName>
        <fullName evidence="1">13089_t:CDS:1</fullName>
    </submittedName>
</protein>
<accession>A0ACA9NHC2</accession>
<feature type="non-terminal residue" evidence="1">
    <location>
        <position position="887"/>
    </location>
</feature>
<organism evidence="1 2">
    <name type="scientific">Acaulospora colombiana</name>
    <dbReference type="NCBI Taxonomy" id="27376"/>
    <lineage>
        <taxon>Eukaryota</taxon>
        <taxon>Fungi</taxon>
        <taxon>Fungi incertae sedis</taxon>
        <taxon>Mucoromycota</taxon>
        <taxon>Glomeromycotina</taxon>
        <taxon>Glomeromycetes</taxon>
        <taxon>Diversisporales</taxon>
        <taxon>Acaulosporaceae</taxon>
        <taxon>Acaulospora</taxon>
    </lineage>
</organism>
<evidence type="ECO:0000313" key="1">
    <source>
        <dbReference type="EMBL" id="CAG8657541.1"/>
    </source>
</evidence>
<gene>
    <name evidence="1" type="ORF">ACOLOM_LOCUS8467</name>
</gene>
<comment type="caution">
    <text evidence="1">The sequence shown here is derived from an EMBL/GenBank/DDBJ whole genome shotgun (WGS) entry which is preliminary data.</text>
</comment>
<reference evidence="1" key="1">
    <citation type="submission" date="2021-06" db="EMBL/GenBank/DDBJ databases">
        <authorList>
            <person name="Kallberg Y."/>
            <person name="Tangrot J."/>
            <person name="Rosling A."/>
        </authorList>
    </citation>
    <scope>NUCLEOTIDE SEQUENCE</scope>
    <source>
        <strain evidence="1">CL356</strain>
    </source>
</reference>
<name>A0ACA9NHC2_9GLOM</name>
<keyword evidence="2" id="KW-1185">Reference proteome</keyword>
<proteinExistence type="predicted"/>